<protein>
    <submittedName>
        <fullName evidence="3">Protein kinase domain-containing protein</fullName>
    </submittedName>
</protein>
<dbReference type="Gene3D" id="3.30.200.20">
    <property type="entry name" value="Phosphorylase Kinase, domain 1"/>
    <property type="match status" value="1"/>
</dbReference>
<dbReference type="SUPFAM" id="SSF56112">
    <property type="entry name" value="Protein kinase-like (PK-like)"/>
    <property type="match status" value="1"/>
</dbReference>
<proteinExistence type="predicted"/>
<evidence type="ECO:0000256" key="1">
    <source>
        <dbReference type="SAM" id="MobiDB-lite"/>
    </source>
</evidence>
<dbReference type="InterPro" id="IPR051681">
    <property type="entry name" value="Ser/Thr_Kinases-Pseudokinases"/>
</dbReference>
<dbReference type="EMBL" id="BLLF01000343">
    <property type="protein sequence ID" value="GFH10751.1"/>
    <property type="molecule type" value="Genomic_DNA"/>
</dbReference>
<feature type="region of interest" description="Disordered" evidence="1">
    <location>
        <begin position="531"/>
        <end position="554"/>
    </location>
</feature>
<feature type="region of interest" description="Disordered" evidence="1">
    <location>
        <begin position="364"/>
        <end position="436"/>
    </location>
</feature>
<accession>A0A699YML3</accession>
<dbReference type="InterPro" id="IPR011009">
    <property type="entry name" value="Kinase-like_dom_sf"/>
</dbReference>
<dbReference type="InterPro" id="IPR008266">
    <property type="entry name" value="Tyr_kinase_AS"/>
</dbReference>
<dbReference type="AlphaFoldDB" id="A0A699YML3"/>
<evidence type="ECO:0000259" key="2">
    <source>
        <dbReference type="PROSITE" id="PS50011"/>
    </source>
</evidence>
<dbReference type="PROSITE" id="PS50011">
    <property type="entry name" value="PROTEIN_KINASE_DOM"/>
    <property type="match status" value="1"/>
</dbReference>
<keyword evidence="4" id="KW-1185">Reference proteome</keyword>
<feature type="compositionally biased region" description="Pro residues" evidence="1">
    <location>
        <begin position="538"/>
        <end position="547"/>
    </location>
</feature>
<keyword evidence="3" id="KW-0418">Kinase</keyword>
<feature type="compositionally biased region" description="Polar residues" evidence="1">
    <location>
        <begin position="382"/>
        <end position="398"/>
    </location>
</feature>
<evidence type="ECO:0000313" key="4">
    <source>
        <dbReference type="Proteomes" id="UP000485058"/>
    </source>
</evidence>
<dbReference type="GO" id="GO:0005524">
    <property type="term" value="F:ATP binding"/>
    <property type="evidence" value="ECO:0007669"/>
    <property type="project" value="InterPro"/>
</dbReference>
<dbReference type="Proteomes" id="UP000485058">
    <property type="component" value="Unassembled WGS sequence"/>
</dbReference>
<dbReference type="PANTHER" id="PTHR44329">
    <property type="entry name" value="SERINE/THREONINE-PROTEIN KINASE TNNI3K-RELATED"/>
    <property type="match status" value="1"/>
</dbReference>
<dbReference type="GO" id="GO:0004674">
    <property type="term" value="F:protein serine/threonine kinase activity"/>
    <property type="evidence" value="ECO:0007669"/>
    <property type="project" value="TreeGrafter"/>
</dbReference>
<gene>
    <name evidence="3" type="ORF">HaLaN_06120</name>
</gene>
<dbReference type="PANTHER" id="PTHR44329:SF214">
    <property type="entry name" value="PROTEIN KINASE DOMAIN-CONTAINING PROTEIN"/>
    <property type="match status" value="1"/>
</dbReference>
<feature type="region of interest" description="Disordered" evidence="1">
    <location>
        <begin position="571"/>
        <end position="612"/>
    </location>
</feature>
<evidence type="ECO:0000313" key="3">
    <source>
        <dbReference type="EMBL" id="GFH10751.1"/>
    </source>
</evidence>
<dbReference type="PROSITE" id="PS00109">
    <property type="entry name" value="PROTEIN_KINASE_TYR"/>
    <property type="match status" value="1"/>
</dbReference>
<reference evidence="3 4" key="1">
    <citation type="submission" date="2020-02" db="EMBL/GenBank/DDBJ databases">
        <title>Draft genome sequence of Haematococcus lacustris strain NIES-144.</title>
        <authorList>
            <person name="Morimoto D."/>
            <person name="Nakagawa S."/>
            <person name="Yoshida T."/>
            <person name="Sawayama S."/>
        </authorList>
    </citation>
    <scope>NUCLEOTIDE SEQUENCE [LARGE SCALE GENOMIC DNA]</scope>
    <source>
        <strain evidence="3 4">NIES-144</strain>
    </source>
</reference>
<feature type="compositionally biased region" description="Low complexity" evidence="1">
    <location>
        <begin position="399"/>
        <end position="417"/>
    </location>
</feature>
<sequence>MALLNLSDSCPCSLMHCRHSPPRAGLCITVVGEVFVTCWLLSVACCLTGTWKGLTVAVKTLVFTALPSMPVSKRQQRAMTEAAICRTMQHPNIVATYAYDLQVLHAASGGNGTLGSSQCSPAHSGPGPSLSPLEPVKHPTEFKVYIIQEFCEGGTLTAAVDGGMLEDITADQPQPIMAHVLQLATDIAAGMAHVHSRNVVHGDLTPSNILLRAARSTLSGYVAKVADFGLSWKLTGGQEHVSNARQGTACYIAPEVMHAGIMSKPADVFSFGMLLHEMYHGTPPWRLVKQRDAGSSRTRHADAAKAARLYPGVHCLHWAPTCPLDFRLLTEACLASNPKDRPTFFVIVEQLLALQQALRQAASQARGLPTPVLNTRRHGGITQLSPGSTTPSEDTSALQSSVGQQSQQNSPVQTQQSGAGQPWPAPQPVPGLAAAPERMPDGMFELVQADSVLAALTSGGSDLAVQTAGVQSHVSLQEDYVDKQHINDQYNPAALQAGATPGALGLEEARSGSGATAAGCVELQLSANIKSVRGAPPSGSPLPPSPLTQPTAHPSLYSTLASSISPSYSWETELTASHPHPLPHTPQQQQGLEQTQEHLGQWPAQQPQTWGQQPQPQAAMLPVAPAGGLEPAMLQGLAALSPSLRSLCSIEEEEPLEGGTDRGQGSRAANSLSELLSSIHSTMARRFHLRRLPLTQAATCGVMQEGDLMGMRLRHKAARSATPTLHTHTN</sequence>
<dbReference type="Pfam" id="PF00069">
    <property type="entry name" value="Pkinase"/>
    <property type="match status" value="1"/>
</dbReference>
<feature type="compositionally biased region" description="Low complexity" evidence="1">
    <location>
        <begin position="585"/>
        <end position="612"/>
    </location>
</feature>
<name>A0A699YML3_HAELA</name>
<comment type="caution">
    <text evidence="3">The sequence shown here is derived from an EMBL/GenBank/DDBJ whole genome shotgun (WGS) entry which is preliminary data.</text>
</comment>
<feature type="domain" description="Protein kinase" evidence="2">
    <location>
        <begin position="1"/>
        <end position="358"/>
    </location>
</feature>
<keyword evidence="3" id="KW-0808">Transferase</keyword>
<organism evidence="3 4">
    <name type="scientific">Haematococcus lacustris</name>
    <name type="common">Green alga</name>
    <name type="synonym">Haematococcus pluvialis</name>
    <dbReference type="NCBI Taxonomy" id="44745"/>
    <lineage>
        <taxon>Eukaryota</taxon>
        <taxon>Viridiplantae</taxon>
        <taxon>Chlorophyta</taxon>
        <taxon>core chlorophytes</taxon>
        <taxon>Chlorophyceae</taxon>
        <taxon>CS clade</taxon>
        <taxon>Chlamydomonadales</taxon>
        <taxon>Haematococcaceae</taxon>
        <taxon>Haematococcus</taxon>
    </lineage>
</organism>
<dbReference type="Gene3D" id="1.10.510.10">
    <property type="entry name" value="Transferase(Phosphotransferase) domain 1"/>
    <property type="match status" value="1"/>
</dbReference>
<dbReference type="InterPro" id="IPR000719">
    <property type="entry name" value="Prot_kinase_dom"/>
</dbReference>